<accession>D3F7C1</accession>
<dbReference type="STRING" id="469383.Cwoe_0456"/>
<keyword evidence="1" id="KW-0732">Signal</keyword>
<dbReference type="KEGG" id="cwo:Cwoe_0456"/>
<dbReference type="InterPro" id="IPR000914">
    <property type="entry name" value="SBP_5_dom"/>
</dbReference>
<proteinExistence type="predicted"/>
<protein>
    <submittedName>
        <fullName evidence="3">Extracellular solute-binding protein family 5</fullName>
    </submittedName>
</protein>
<keyword evidence="4" id="KW-1185">Reference proteome</keyword>
<evidence type="ECO:0000313" key="3">
    <source>
        <dbReference type="EMBL" id="ADB48892.1"/>
    </source>
</evidence>
<dbReference type="Gene3D" id="3.40.190.10">
    <property type="entry name" value="Periplasmic binding protein-like II"/>
    <property type="match status" value="1"/>
</dbReference>
<gene>
    <name evidence="3" type="ordered locus">Cwoe_0456</name>
</gene>
<feature type="domain" description="Solute-binding protein family 5" evidence="2">
    <location>
        <begin position="93"/>
        <end position="348"/>
    </location>
</feature>
<dbReference type="RefSeq" id="WP_012931945.1">
    <property type="nucleotide sequence ID" value="NC_013739.1"/>
</dbReference>
<dbReference type="GO" id="GO:0043190">
    <property type="term" value="C:ATP-binding cassette (ABC) transporter complex"/>
    <property type="evidence" value="ECO:0007669"/>
    <property type="project" value="InterPro"/>
</dbReference>
<reference evidence="3 4" key="1">
    <citation type="journal article" date="2010" name="Stand. Genomic Sci.">
        <title>Complete genome sequence of Conexibacter woesei type strain (ID131577).</title>
        <authorList>
            <person name="Pukall R."/>
            <person name="Lapidus A."/>
            <person name="Glavina Del Rio T."/>
            <person name="Copeland A."/>
            <person name="Tice H."/>
            <person name="Cheng J.-F."/>
            <person name="Lucas S."/>
            <person name="Chen F."/>
            <person name="Nolan M."/>
            <person name="Bruce D."/>
            <person name="Goodwin L."/>
            <person name="Pitluck S."/>
            <person name="Mavromatis K."/>
            <person name="Ivanova N."/>
            <person name="Ovchinnikova G."/>
            <person name="Pati A."/>
            <person name="Chen A."/>
            <person name="Palaniappan K."/>
            <person name="Land M."/>
            <person name="Hauser L."/>
            <person name="Chang Y.-J."/>
            <person name="Jeffries C.D."/>
            <person name="Chain P."/>
            <person name="Meincke L."/>
            <person name="Sims D."/>
            <person name="Brettin T."/>
            <person name="Detter J.C."/>
            <person name="Rohde M."/>
            <person name="Goeker M."/>
            <person name="Bristow J."/>
            <person name="Eisen J.A."/>
            <person name="Markowitz V."/>
            <person name="Kyrpides N.C."/>
            <person name="Klenk H.-P."/>
            <person name="Hugenholtz P."/>
        </authorList>
    </citation>
    <scope>NUCLEOTIDE SEQUENCE [LARGE SCALE GENOMIC DNA]</scope>
    <source>
        <strain evidence="4">DSM 14684 / CIP 108061 / JCM 11494 / NBRC 100937 / ID131577</strain>
    </source>
</reference>
<dbReference type="PROSITE" id="PS51257">
    <property type="entry name" value="PROKAR_LIPOPROTEIN"/>
    <property type="match status" value="1"/>
</dbReference>
<reference evidence="4" key="2">
    <citation type="submission" date="2010-01" db="EMBL/GenBank/DDBJ databases">
        <title>The complete genome of Conexibacter woesei DSM 14684.</title>
        <authorList>
            <consortium name="US DOE Joint Genome Institute (JGI-PGF)"/>
            <person name="Lucas S."/>
            <person name="Copeland A."/>
            <person name="Lapidus A."/>
            <person name="Glavina del Rio T."/>
            <person name="Dalin E."/>
            <person name="Tice H."/>
            <person name="Bruce D."/>
            <person name="Goodwin L."/>
            <person name="Pitluck S."/>
            <person name="Kyrpides N."/>
            <person name="Mavromatis K."/>
            <person name="Ivanova N."/>
            <person name="Mikhailova N."/>
            <person name="Chertkov O."/>
            <person name="Brettin T."/>
            <person name="Detter J.C."/>
            <person name="Han C."/>
            <person name="Larimer F."/>
            <person name="Land M."/>
            <person name="Hauser L."/>
            <person name="Markowitz V."/>
            <person name="Cheng J.-F."/>
            <person name="Hugenholtz P."/>
            <person name="Woyke T."/>
            <person name="Wu D."/>
            <person name="Pukall R."/>
            <person name="Steenblock K."/>
            <person name="Schneider S."/>
            <person name="Klenk H.-P."/>
            <person name="Eisen J.A."/>
        </authorList>
    </citation>
    <scope>NUCLEOTIDE SEQUENCE [LARGE SCALE GENOMIC DNA]</scope>
    <source>
        <strain evidence="4">DSM 14684 / CIP 108061 / JCM 11494 / NBRC 100937 / ID131577</strain>
    </source>
</reference>
<dbReference type="HOGENOM" id="CLU_017028_7_2_11"/>
<feature type="signal peptide" evidence="1">
    <location>
        <begin position="1"/>
        <end position="20"/>
    </location>
</feature>
<dbReference type="OrthoDB" id="9796817at2"/>
<evidence type="ECO:0000256" key="1">
    <source>
        <dbReference type="SAM" id="SignalP"/>
    </source>
</evidence>
<dbReference type="AlphaFoldDB" id="D3F7C1"/>
<evidence type="ECO:0000259" key="2">
    <source>
        <dbReference type="Pfam" id="PF00496"/>
    </source>
</evidence>
<dbReference type="PIRSF" id="PIRSF002741">
    <property type="entry name" value="MppA"/>
    <property type="match status" value="1"/>
</dbReference>
<dbReference type="GO" id="GO:1904680">
    <property type="term" value="F:peptide transmembrane transporter activity"/>
    <property type="evidence" value="ECO:0007669"/>
    <property type="project" value="TreeGrafter"/>
</dbReference>
<organism evidence="3 4">
    <name type="scientific">Conexibacter woesei (strain DSM 14684 / CCUG 47730 / CIP 108061 / JCM 11494 / NBRC 100937 / ID131577)</name>
    <dbReference type="NCBI Taxonomy" id="469383"/>
    <lineage>
        <taxon>Bacteria</taxon>
        <taxon>Bacillati</taxon>
        <taxon>Actinomycetota</taxon>
        <taxon>Thermoleophilia</taxon>
        <taxon>Solirubrobacterales</taxon>
        <taxon>Conexibacteraceae</taxon>
        <taxon>Conexibacter</taxon>
    </lineage>
</organism>
<dbReference type="GO" id="GO:0015833">
    <property type="term" value="P:peptide transport"/>
    <property type="evidence" value="ECO:0007669"/>
    <property type="project" value="TreeGrafter"/>
</dbReference>
<dbReference type="InterPro" id="IPR030678">
    <property type="entry name" value="Peptide/Ni-bd"/>
</dbReference>
<dbReference type="eggNOG" id="COG0747">
    <property type="taxonomic scope" value="Bacteria"/>
</dbReference>
<dbReference type="Pfam" id="PF00496">
    <property type="entry name" value="SBP_bac_5"/>
    <property type="match status" value="1"/>
</dbReference>
<dbReference type="Proteomes" id="UP000008229">
    <property type="component" value="Chromosome"/>
</dbReference>
<evidence type="ECO:0000313" key="4">
    <source>
        <dbReference type="Proteomes" id="UP000008229"/>
    </source>
</evidence>
<dbReference type="GO" id="GO:0042597">
    <property type="term" value="C:periplasmic space"/>
    <property type="evidence" value="ECO:0007669"/>
    <property type="project" value="UniProtKB-ARBA"/>
</dbReference>
<dbReference type="SUPFAM" id="SSF53850">
    <property type="entry name" value="Periplasmic binding protein-like II"/>
    <property type="match status" value="1"/>
</dbReference>
<dbReference type="PANTHER" id="PTHR30290">
    <property type="entry name" value="PERIPLASMIC BINDING COMPONENT OF ABC TRANSPORTER"/>
    <property type="match status" value="1"/>
</dbReference>
<dbReference type="Gene3D" id="3.90.76.10">
    <property type="entry name" value="Dipeptide-binding Protein, Domain 1"/>
    <property type="match status" value="1"/>
</dbReference>
<dbReference type="EMBL" id="CP001854">
    <property type="protein sequence ID" value="ADB48892.1"/>
    <property type="molecule type" value="Genomic_DNA"/>
</dbReference>
<feature type="chain" id="PRO_5039437946" evidence="1">
    <location>
        <begin position="21"/>
        <end position="531"/>
    </location>
</feature>
<dbReference type="InterPro" id="IPR039424">
    <property type="entry name" value="SBP_5"/>
</dbReference>
<sequence precursor="true">MTMKLARGVATLLAAALVVAGCGGTSSNNDSTGSTGSGGGTSASFDAEATIRTAQFGDGVGGMDPEIWYDLNGGSLHTAVYEGLLRYKTGTTEIEPALAESYEVSRDGRTYTFKLRQGVRFHDGTPLTPEAVAGSFARRAALRGPSAYLTAGVADVRPRGSDTVVIKLRSPEIGFLDALASIYGPRVISPAALRAHGAGEDGKRWFASNAVGTGPLRLLSFRLGDGATLERFDGYWGEQAKAKRYEVDTLPSSGEQQLQLRSGQLDYLSGGSLQPAQLKAFDGNPRYEVTRLDQAFRPMLVLNTNKPPFDDVEKRKAFVAALDVDAAIRQVWGDELMEAPTSYISPFLLDPALNRIEPLTSDAALDEPVTFEYVGAIQSHRQFSEVIQQQLRDEDVELRLSATTGGEVFSWPQDVQKAPNAAIVTVYGDSAYVQSLVDPFFRTGSAVNFLGYSNRTVDATLDEAAIQTDRDKALQLFADANRIVAVDDASIIPLGDLKQPIVARRGVSGFQGTPTSIDVVQLAAIGKSADA</sequence>
<dbReference type="Gene3D" id="3.10.105.10">
    <property type="entry name" value="Dipeptide-binding Protein, Domain 3"/>
    <property type="match status" value="1"/>
</dbReference>
<name>D3F7C1_CONWI</name>